<evidence type="ECO:0000313" key="2">
    <source>
        <dbReference type="EMBL" id="CAI0456278.1"/>
    </source>
</evidence>
<feature type="domain" description="Glycosyl hydrolases family 38 C-terminal" evidence="1">
    <location>
        <begin position="65"/>
        <end position="141"/>
    </location>
</feature>
<dbReference type="Proteomes" id="UP001154282">
    <property type="component" value="Unassembled WGS sequence"/>
</dbReference>
<reference evidence="2" key="1">
    <citation type="submission" date="2022-08" db="EMBL/GenBank/DDBJ databases">
        <authorList>
            <person name="Gutierrez-Valencia J."/>
        </authorList>
    </citation>
    <scope>NUCLEOTIDE SEQUENCE</scope>
</reference>
<dbReference type="AlphaFoldDB" id="A0AAV0NCV7"/>
<comment type="caution">
    <text evidence="2">The sequence shown here is derived from an EMBL/GenBank/DDBJ whole genome shotgun (WGS) entry which is preliminary data.</text>
</comment>
<dbReference type="InterPro" id="IPR011013">
    <property type="entry name" value="Gal_mutarotase_sf_dom"/>
</dbReference>
<dbReference type="GO" id="GO:0004559">
    <property type="term" value="F:alpha-mannosidase activity"/>
    <property type="evidence" value="ECO:0007669"/>
    <property type="project" value="TreeGrafter"/>
</dbReference>
<accession>A0AAV0NCV7</accession>
<dbReference type="GO" id="GO:0005975">
    <property type="term" value="P:carbohydrate metabolic process"/>
    <property type="evidence" value="ECO:0007669"/>
    <property type="project" value="InterPro"/>
</dbReference>
<proteinExistence type="predicted"/>
<dbReference type="InterPro" id="IPR050843">
    <property type="entry name" value="Glycosyl_Hydrlase_38"/>
</dbReference>
<keyword evidence="3" id="KW-1185">Reference proteome</keyword>
<protein>
    <recommendedName>
        <fullName evidence="1">Glycosyl hydrolases family 38 C-terminal domain-containing protein</fullName>
    </recommendedName>
</protein>
<name>A0AAV0NCV7_9ROSI</name>
<dbReference type="EMBL" id="CAMGYJ010000008">
    <property type="protein sequence ID" value="CAI0456278.1"/>
    <property type="molecule type" value="Genomic_DNA"/>
</dbReference>
<gene>
    <name evidence="2" type="ORF">LITE_LOCUS32696</name>
</gene>
<dbReference type="SUPFAM" id="SSF74650">
    <property type="entry name" value="Galactose mutarotase-like"/>
    <property type="match status" value="1"/>
</dbReference>
<dbReference type="PANTHER" id="PTHR11607">
    <property type="entry name" value="ALPHA-MANNOSIDASE"/>
    <property type="match status" value="1"/>
</dbReference>
<organism evidence="2 3">
    <name type="scientific">Linum tenue</name>
    <dbReference type="NCBI Taxonomy" id="586396"/>
    <lineage>
        <taxon>Eukaryota</taxon>
        <taxon>Viridiplantae</taxon>
        <taxon>Streptophyta</taxon>
        <taxon>Embryophyta</taxon>
        <taxon>Tracheophyta</taxon>
        <taxon>Spermatophyta</taxon>
        <taxon>Magnoliopsida</taxon>
        <taxon>eudicotyledons</taxon>
        <taxon>Gunneridae</taxon>
        <taxon>Pentapetalae</taxon>
        <taxon>rosids</taxon>
        <taxon>fabids</taxon>
        <taxon>Malpighiales</taxon>
        <taxon>Linaceae</taxon>
        <taxon>Linum</taxon>
    </lineage>
</organism>
<sequence>MVYNTSQGIVPGKLNVHLVPHTHDDIQGKYYYRIDPVGEGAKWRRSFGQQIYSPLLLAFAEEQELDDGKVLLRLAHLYEVGEDKDLSVKTTVELMKLFPGKKRRLVWKAEGSSSDETARRGRPIDYTKLEVELLPMEIRTFLIDMVADTLKATVL</sequence>
<dbReference type="InterPro" id="IPR041147">
    <property type="entry name" value="GH38_C"/>
</dbReference>
<dbReference type="PANTHER" id="PTHR11607:SF67">
    <property type="entry name" value="ALPHA-MANNOSIDASE"/>
    <property type="match status" value="1"/>
</dbReference>
<dbReference type="Pfam" id="PF17677">
    <property type="entry name" value="Glyco_hydro38C2"/>
    <property type="match status" value="1"/>
</dbReference>
<evidence type="ECO:0000313" key="3">
    <source>
        <dbReference type="Proteomes" id="UP001154282"/>
    </source>
</evidence>
<dbReference type="GO" id="GO:0030246">
    <property type="term" value="F:carbohydrate binding"/>
    <property type="evidence" value="ECO:0007669"/>
    <property type="project" value="InterPro"/>
</dbReference>
<dbReference type="Gene3D" id="2.60.40.1360">
    <property type="match status" value="2"/>
</dbReference>
<evidence type="ECO:0000259" key="1">
    <source>
        <dbReference type="Pfam" id="PF17677"/>
    </source>
</evidence>